<name>A0A7W7VER2_9PSEU</name>
<keyword evidence="5" id="KW-1185">Reference proteome</keyword>
<feature type="region of interest" description="Disordered" evidence="1">
    <location>
        <begin position="188"/>
        <end position="223"/>
    </location>
</feature>
<keyword evidence="2" id="KW-0812">Transmembrane</keyword>
<keyword evidence="2" id="KW-0472">Membrane</keyword>
<dbReference type="RefSeq" id="WP_221463994.1">
    <property type="nucleotide sequence ID" value="NZ_JACHJQ010000004.1"/>
</dbReference>
<feature type="transmembrane region" description="Helical" evidence="2">
    <location>
        <begin position="44"/>
        <end position="67"/>
    </location>
</feature>
<reference evidence="4 5" key="1">
    <citation type="submission" date="2020-08" db="EMBL/GenBank/DDBJ databases">
        <title>Genomic Encyclopedia of Type Strains, Phase III (KMG-III): the genomes of soil and plant-associated and newly described type strains.</title>
        <authorList>
            <person name="Whitman W."/>
        </authorList>
    </citation>
    <scope>NUCLEOTIDE SEQUENCE [LARGE SCALE GENOMIC DNA]</scope>
    <source>
        <strain evidence="4 5">CECT 8960</strain>
    </source>
</reference>
<evidence type="ECO:0000313" key="4">
    <source>
        <dbReference type="EMBL" id="MBB4907531.1"/>
    </source>
</evidence>
<feature type="transmembrane region" description="Helical" evidence="2">
    <location>
        <begin position="74"/>
        <end position="92"/>
    </location>
</feature>
<evidence type="ECO:0000313" key="5">
    <source>
        <dbReference type="Proteomes" id="UP000520767"/>
    </source>
</evidence>
<gene>
    <name evidence="4" type="ORF">FHR82_003773</name>
</gene>
<keyword evidence="2" id="KW-1133">Transmembrane helix</keyword>
<feature type="transmembrane region" description="Helical" evidence="2">
    <location>
        <begin position="104"/>
        <end position="123"/>
    </location>
</feature>
<feature type="domain" description="SHOCT" evidence="3">
    <location>
        <begin position="227"/>
        <end position="253"/>
    </location>
</feature>
<organism evidence="4 5">
    <name type="scientific">Actinophytocola algeriensis</name>
    <dbReference type="NCBI Taxonomy" id="1768010"/>
    <lineage>
        <taxon>Bacteria</taxon>
        <taxon>Bacillati</taxon>
        <taxon>Actinomycetota</taxon>
        <taxon>Actinomycetes</taxon>
        <taxon>Pseudonocardiales</taxon>
        <taxon>Pseudonocardiaceae</taxon>
    </lineage>
</organism>
<dbReference type="Proteomes" id="UP000520767">
    <property type="component" value="Unassembled WGS sequence"/>
</dbReference>
<accession>A0A7W7VER2</accession>
<dbReference type="InterPro" id="IPR018649">
    <property type="entry name" value="SHOCT"/>
</dbReference>
<comment type="caution">
    <text evidence="4">The sequence shown here is derived from an EMBL/GenBank/DDBJ whole genome shotgun (WGS) entry which is preliminary data.</text>
</comment>
<evidence type="ECO:0000259" key="3">
    <source>
        <dbReference type="Pfam" id="PF09851"/>
    </source>
</evidence>
<dbReference type="Pfam" id="PF09851">
    <property type="entry name" value="SHOCT"/>
    <property type="match status" value="1"/>
</dbReference>
<evidence type="ECO:0000256" key="2">
    <source>
        <dbReference type="SAM" id="Phobius"/>
    </source>
</evidence>
<feature type="compositionally biased region" description="Low complexity" evidence="1">
    <location>
        <begin position="201"/>
        <end position="223"/>
    </location>
</feature>
<dbReference type="AlphaFoldDB" id="A0A7W7VER2"/>
<protein>
    <recommendedName>
        <fullName evidence="3">SHOCT domain-containing protein</fullName>
    </recommendedName>
</protein>
<proteinExistence type="predicted"/>
<sequence>MKIRLVIGVLAAAGAWFVLRHWAYVSDDIEWNCYGNGECGTNDARAMLVVAGVALAVVALVLLATVLRVAGIGLVLAVAALAMVAGWEAAFADHQVEVLSDQVGFWRTFAIVGGLIAVLGLVIEWRLPGPTWRLLGWERVPAELDDFRDGTATLAFTDHDGRKHAVRVRAPEQLRGQPVRAYYLVRDPSRARPAPGKQPVLTTNSKTGTVGTGSTASADSGDSLSTELTRLAALHAEGHLTDAEFEQAKRRVLDR</sequence>
<evidence type="ECO:0000256" key="1">
    <source>
        <dbReference type="SAM" id="MobiDB-lite"/>
    </source>
</evidence>
<dbReference type="EMBL" id="JACHJQ010000004">
    <property type="protein sequence ID" value="MBB4907531.1"/>
    <property type="molecule type" value="Genomic_DNA"/>
</dbReference>